<name>A0A162MFH8_9BACL</name>
<keyword evidence="2" id="KW-1185">Reference proteome</keyword>
<gene>
    <name evidence="1" type="ORF">PBAT_00320</name>
</gene>
<reference evidence="1 2" key="1">
    <citation type="submission" date="2016-03" db="EMBL/GenBank/DDBJ databases">
        <title>Draft genome sequence of Paenibacillus antarcticus CECT 5836.</title>
        <authorList>
            <person name="Shin S.-K."/>
            <person name="Yi H."/>
        </authorList>
    </citation>
    <scope>NUCLEOTIDE SEQUENCE [LARGE SCALE GENOMIC DNA]</scope>
    <source>
        <strain evidence="1 2">CECT 5836</strain>
    </source>
</reference>
<accession>A0A162MFH8</accession>
<protein>
    <submittedName>
        <fullName evidence="1">Uncharacterized protein</fullName>
    </submittedName>
</protein>
<comment type="caution">
    <text evidence="1">The sequence shown here is derived from an EMBL/GenBank/DDBJ whole genome shotgun (WGS) entry which is preliminary data.</text>
</comment>
<dbReference type="Proteomes" id="UP000077355">
    <property type="component" value="Unassembled WGS sequence"/>
</dbReference>
<organism evidence="1 2">
    <name type="scientific">Paenibacillus antarcticus</name>
    <dbReference type="NCBI Taxonomy" id="253703"/>
    <lineage>
        <taxon>Bacteria</taxon>
        <taxon>Bacillati</taxon>
        <taxon>Bacillota</taxon>
        <taxon>Bacilli</taxon>
        <taxon>Bacillales</taxon>
        <taxon>Paenibacillaceae</taxon>
        <taxon>Paenibacillus</taxon>
    </lineage>
</organism>
<dbReference type="EMBL" id="LVJI01000001">
    <property type="protein sequence ID" value="OAB48125.1"/>
    <property type="molecule type" value="Genomic_DNA"/>
</dbReference>
<evidence type="ECO:0000313" key="2">
    <source>
        <dbReference type="Proteomes" id="UP000077355"/>
    </source>
</evidence>
<proteinExistence type="predicted"/>
<evidence type="ECO:0000313" key="1">
    <source>
        <dbReference type="EMBL" id="OAB48125.1"/>
    </source>
</evidence>
<sequence>MCHCHRCRKIRHLKRKSRRLKEENKMLMKLISKIKVNVKIINKPKNINKNLLVNIDPDFTEAYAGGGVVPPVTP</sequence>
<dbReference type="AlphaFoldDB" id="A0A162MFH8"/>